<reference evidence="2 3" key="1">
    <citation type="journal article" date="2008" name="Nature">
        <title>The genome of Laccaria bicolor provides insights into mycorrhizal symbiosis.</title>
        <authorList>
            <person name="Martin F."/>
            <person name="Aerts A."/>
            <person name="Ahren D."/>
            <person name="Brun A."/>
            <person name="Danchin E.G.J."/>
            <person name="Duchaussoy F."/>
            <person name="Gibon J."/>
            <person name="Kohler A."/>
            <person name="Lindquist E."/>
            <person name="Pereda V."/>
            <person name="Salamov A."/>
            <person name="Shapiro H.J."/>
            <person name="Wuyts J."/>
            <person name="Blaudez D."/>
            <person name="Buee M."/>
            <person name="Brokstein P."/>
            <person name="Canbaeck B."/>
            <person name="Cohen D."/>
            <person name="Courty P.E."/>
            <person name="Coutinho P.M."/>
            <person name="Delaruelle C."/>
            <person name="Detter J.C."/>
            <person name="Deveau A."/>
            <person name="DiFazio S."/>
            <person name="Duplessis S."/>
            <person name="Fraissinet-Tachet L."/>
            <person name="Lucic E."/>
            <person name="Frey-Klett P."/>
            <person name="Fourrey C."/>
            <person name="Feussner I."/>
            <person name="Gay G."/>
            <person name="Grimwood J."/>
            <person name="Hoegger P.J."/>
            <person name="Jain P."/>
            <person name="Kilaru S."/>
            <person name="Labbe J."/>
            <person name="Lin Y.C."/>
            <person name="Legue V."/>
            <person name="Le Tacon F."/>
            <person name="Marmeisse R."/>
            <person name="Melayah D."/>
            <person name="Montanini B."/>
            <person name="Muratet M."/>
            <person name="Nehls U."/>
            <person name="Niculita-Hirzel H."/>
            <person name="Oudot-Le Secq M.P."/>
            <person name="Peter M."/>
            <person name="Quesneville H."/>
            <person name="Rajashekar B."/>
            <person name="Reich M."/>
            <person name="Rouhier N."/>
            <person name="Schmutz J."/>
            <person name="Yin T."/>
            <person name="Chalot M."/>
            <person name="Henrissat B."/>
            <person name="Kuees U."/>
            <person name="Lucas S."/>
            <person name="Van de Peer Y."/>
            <person name="Podila G.K."/>
            <person name="Polle A."/>
            <person name="Pukkila P.J."/>
            <person name="Richardson P.M."/>
            <person name="Rouze P."/>
            <person name="Sanders I.R."/>
            <person name="Stajich J.E."/>
            <person name="Tunlid A."/>
            <person name="Tuskan G."/>
            <person name="Grigoriev I.V."/>
        </authorList>
    </citation>
    <scope>NUCLEOTIDE SEQUENCE [LARGE SCALE GENOMIC DNA]</scope>
    <source>
        <strain evidence="3">S238N-H82 / ATCC MYA-4686</strain>
    </source>
</reference>
<name>B0DU81_LACBS</name>
<dbReference type="KEGG" id="lbc:LACBIDRAFT_332905"/>
<dbReference type="OrthoDB" id="3227921at2759"/>
<dbReference type="InParanoid" id="B0DU81"/>
<proteinExistence type="predicted"/>
<dbReference type="GeneID" id="6083131"/>
<dbReference type="HOGENOM" id="CLU_1138166_0_0_1"/>
<evidence type="ECO:0000313" key="3">
    <source>
        <dbReference type="Proteomes" id="UP000001194"/>
    </source>
</evidence>
<evidence type="ECO:0000256" key="1">
    <source>
        <dbReference type="SAM" id="Phobius"/>
    </source>
</evidence>
<organism evidence="3">
    <name type="scientific">Laccaria bicolor (strain S238N-H82 / ATCC MYA-4686)</name>
    <name type="common">Bicoloured deceiver</name>
    <name type="synonym">Laccaria laccata var. bicolor</name>
    <dbReference type="NCBI Taxonomy" id="486041"/>
    <lineage>
        <taxon>Eukaryota</taxon>
        <taxon>Fungi</taxon>
        <taxon>Dikarya</taxon>
        <taxon>Basidiomycota</taxon>
        <taxon>Agaricomycotina</taxon>
        <taxon>Agaricomycetes</taxon>
        <taxon>Agaricomycetidae</taxon>
        <taxon>Agaricales</taxon>
        <taxon>Agaricineae</taxon>
        <taxon>Hydnangiaceae</taxon>
        <taxon>Laccaria</taxon>
    </lineage>
</organism>
<dbReference type="AlphaFoldDB" id="B0DU81"/>
<feature type="transmembrane region" description="Helical" evidence="1">
    <location>
        <begin position="76"/>
        <end position="100"/>
    </location>
</feature>
<keyword evidence="1" id="KW-0812">Transmembrane</keyword>
<dbReference type="RefSeq" id="XP_001887467.1">
    <property type="nucleotide sequence ID" value="XM_001887432.1"/>
</dbReference>
<accession>B0DU81</accession>
<keyword evidence="1" id="KW-0472">Membrane</keyword>
<gene>
    <name evidence="2" type="ORF">LACBIDRAFT_332905</name>
</gene>
<dbReference type="EMBL" id="DS547135">
    <property type="protein sequence ID" value="EDR01857.1"/>
    <property type="molecule type" value="Genomic_DNA"/>
</dbReference>
<sequence length="244" mass="27373">MSPLRRISLRFLNSFCTIQFLRSHCVWLSICLNLECEYGFADVPALFFEVTNIAPYMTELGSISSRSYVTVITYTVLAWVIFISLMLEVLIWVGCMAFYITQHVWSTTTPHFLGQKVSQPHKVLFGHAAWRRHFSGETKIIQLSRGLLATTFILTLLFSLVVNVFLDPIQETGITPTKDIRSLSSSLLPSASDTCSWSVVLVTPHYPRRSDLEDFSSMINVTPLPRSKGKVIGCPGALTETETG</sequence>
<feature type="transmembrane region" description="Helical" evidence="1">
    <location>
        <begin position="147"/>
        <end position="166"/>
    </location>
</feature>
<evidence type="ECO:0000313" key="2">
    <source>
        <dbReference type="EMBL" id="EDR01857.1"/>
    </source>
</evidence>
<keyword evidence="1" id="KW-1133">Transmembrane helix</keyword>
<keyword evidence="3" id="KW-1185">Reference proteome</keyword>
<dbReference type="Proteomes" id="UP000001194">
    <property type="component" value="Unassembled WGS sequence"/>
</dbReference>
<protein>
    <submittedName>
        <fullName evidence="2">Predicted protein</fullName>
    </submittedName>
</protein>